<evidence type="ECO:0000259" key="8">
    <source>
        <dbReference type="Pfam" id="PF00078"/>
    </source>
</evidence>
<keyword evidence="2" id="KW-0548">Nucleotidyltransferase</keyword>
<dbReference type="FunFam" id="1.10.340.70:FF:000001">
    <property type="entry name" value="Retrovirus-related Pol polyprotein from transposon gypsy-like Protein"/>
    <property type="match status" value="1"/>
</dbReference>
<keyword evidence="5" id="KW-0378">Hydrolase</keyword>
<organism evidence="12 13">
    <name type="scientific">Gossypium australe</name>
    <dbReference type="NCBI Taxonomy" id="47621"/>
    <lineage>
        <taxon>Eukaryota</taxon>
        <taxon>Viridiplantae</taxon>
        <taxon>Streptophyta</taxon>
        <taxon>Embryophyta</taxon>
        <taxon>Tracheophyta</taxon>
        <taxon>Spermatophyta</taxon>
        <taxon>Magnoliopsida</taxon>
        <taxon>eudicotyledons</taxon>
        <taxon>Gunneridae</taxon>
        <taxon>Pentapetalae</taxon>
        <taxon>rosids</taxon>
        <taxon>malvids</taxon>
        <taxon>Malvales</taxon>
        <taxon>Malvaceae</taxon>
        <taxon>Malvoideae</taxon>
        <taxon>Gossypium</taxon>
    </lineage>
</organism>
<keyword evidence="3" id="KW-0540">Nuclease</keyword>
<dbReference type="PANTHER" id="PTHR35046">
    <property type="entry name" value="ZINC KNUCKLE (CCHC-TYPE) FAMILY PROTEIN"/>
    <property type="match status" value="1"/>
</dbReference>
<dbReference type="PANTHER" id="PTHR35046:SF9">
    <property type="entry name" value="RNA-DIRECTED DNA POLYMERASE"/>
    <property type="match status" value="1"/>
</dbReference>
<evidence type="ECO:0000256" key="4">
    <source>
        <dbReference type="ARBA" id="ARBA00022759"/>
    </source>
</evidence>
<dbReference type="InterPro" id="IPR000477">
    <property type="entry name" value="RT_dom"/>
</dbReference>
<dbReference type="InterPro" id="IPR043502">
    <property type="entry name" value="DNA/RNA_pol_sf"/>
</dbReference>
<dbReference type="InterPro" id="IPR056924">
    <property type="entry name" value="SH3_Tf2-1"/>
</dbReference>
<proteinExistence type="predicted"/>
<dbReference type="Gene3D" id="3.30.420.10">
    <property type="entry name" value="Ribonuclease H-like superfamily/Ribonuclease H"/>
    <property type="match status" value="1"/>
</dbReference>
<dbReference type="AlphaFoldDB" id="A0A5B6UXE8"/>
<keyword evidence="4" id="KW-0255">Endonuclease</keyword>
<dbReference type="InterPro" id="IPR041588">
    <property type="entry name" value="Integrase_H2C2"/>
</dbReference>
<dbReference type="GO" id="GO:0004519">
    <property type="term" value="F:endonuclease activity"/>
    <property type="evidence" value="ECO:0007669"/>
    <property type="project" value="UniProtKB-KW"/>
</dbReference>
<evidence type="ECO:0000256" key="3">
    <source>
        <dbReference type="ARBA" id="ARBA00022722"/>
    </source>
</evidence>
<gene>
    <name evidence="12" type="ORF">EPI10_028315</name>
</gene>
<dbReference type="Pfam" id="PF17921">
    <property type="entry name" value="Integrase_H2C2"/>
    <property type="match status" value="1"/>
</dbReference>
<dbReference type="GO" id="GO:0003676">
    <property type="term" value="F:nucleic acid binding"/>
    <property type="evidence" value="ECO:0007669"/>
    <property type="project" value="InterPro"/>
</dbReference>
<keyword evidence="1" id="KW-0808">Transferase</keyword>
<dbReference type="Pfam" id="PF17917">
    <property type="entry name" value="RT_RNaseH"/>
    <property type="match status" value="1"/>
</dbReference>
<dbReference type="Gene3D" id="3.30.70.270">
    <property type="match status" value="1"/>
</dbReference>
<name>A0A5B6UXE8_9ROSI</name>
<dbReference type="InterPro" id="IPR041373">
    <property type="entry name" value="RT_RNaseH"/>
</dbReference>
<protein>
    <submittedName>
        <fullName evidence="12">Reverse transcriptase</fullName>
    </submittedName>
</protein>
<evidence type="ECO:0000313" key="12">
    <source>
        <dbReference type="EMBL" id="KAA3461767.1"/>
    </source>
</evidence>
<feature type="region of interest" description="Disordered" evidence="7">
    <location>
        <begin position="123"/>
        <end position="151"/>
    </location>
</feature>
<dbReference type="GO" id="GO:0016787">
    <property type="term" value="F:hydrolase activity"/>
    <property type="evidence" value="ECO:0007669"/>
    <property type="project" value="UniProtKB-KW"/>
</dbReference>
<accession>A0A5B6UXE8</accession>
<dbReference type="OrthoDB" id="415724at2759"/>
<feature type="region of interest" description="Disordered" evidence="7">
    <location>
        <begin position="761"/>
        <end position="783"/>
    </location>
</feature>
<evidence type="ECO:0000256" key="1">
    <source>
        <dbReference type="ARBA" id="ARBA00022679"/>
    </source>
</evidence>
<evidence type="ECO:0000256" key="7">
    <source>
        <dbReference type="SAM" id="MobiDB-lite"/>
    </source>
</evidence>
<dbReference type="Gene3D" id="3.10.10.10">
    <property type="entry name" value="HIV Type 1 Reverse Transcriptase, subunit A, domain 1"/>
    <property type="match status" value="1"/>
</dbReference>
<feature type="domain" description="Reverse transcriptase" evidence="8">
    <location>
        <begin position="247"/>
        <end position="327"/>
    </location>
</feature>
<feature type="compositionally biased region" description="Basic and acidic residues" evidence="7">
    <location>
        <begin position="129"/>
        <end position="151"/>
    </location>
</feature>
<dbReference type="CDD" id="cd00303">
    <property type="entry name" value="retropepsin_like"/>
    <property type="match status" value="1"/>
</dbReference>
<dbReference type="Pfam" id="PF24626">
    <property type="entry name" value="SH3_Tf2-1"/>
    <property type="match status" value="1"/>
</dbReference>
<dbReference type="CDD" id="cd09274">
    <property type="entry name" value="RNase_HI_RT_Ty3"/>
    <property type="match status" value="1"/>
</dbReference>
<evidence type="ECO:0000256" key="6">
    <source>
        <dbReference type="ARBA" id="ARBA00022918"/>
    </source>
</evidence>
<keyword evidence="6 12" id="KW-0695">RNA-directed DNA polymerase</keyword>
<dbReference type="EMBL" id="SMMG02000009">
    <property type="protein sequence ID" value="KAA3461767.1"/>
    <property type="molecule type" value="Genomic_DNA"/>
</dbReference>
<evidence type="ECO:0000259" key="11">
    <source>
        <dbReference type="Pfam" id="PF24626"/>
    </source>
</evidence>
<evidence type="ECO:0000259" key="10">
    <source>
        <dbReference type="Pfam" id="PF17921"/>
    </source>
</evidence>
<feature type="domain" description="Reverse transcriptase RNase H-like" evidence="9">
    <location>
        <begin position="377"/>
        <end position="463"/>
    </location>
</feature>
<dbReference type="InterPro" id="IPR036397">
    <property type="entry name" value="RNaseH_sf"/>
</dbReference>
<feature type="domain" description="Integrase zinc-binding" evidence="10">
    <location>
        <begin position="545"/>
        <end position="600"/>
    </location>
</feature>
<reference evidence="13" key="1">
    <citation type="journal article" date="2019" name="Plant Biotechnol. J.">
        <title>Genome sequencing of the Australian wild diploid species Gossypium australe highlights disease resistance and delayed gland morphogenesis.</title>
        <authorList>
            <person name="Cai Y."/>
            <person name="Cai X."/>
            <person name="Wang Q."/>
            <person name="Wang P."/>
            <person name="Zhang Y."/>
            <person name="Cai C."/>
            <person name="Xu Y."/>
            <person name="Wang K."/>
            <person name="Zhou Z."/>
            <person name="Wang C."/>
            <person name="Geng S."/>
            <person name="Li B."/>
            <person name="Dong Q."/>
            <person name="Hou Y."/>
            <person name="Wang H."/>
            <person name="Ai P."/>
            <person name="Liu Z."/>
            <person name="Yi F."/>
            <person name="Sun M."/>
            <person name="An G."/>
            <person name="Cheng J."/>
            <person name="Zhang Y."/>
            <person name="Shi Q."/>
            <person name="Xie Y."/>
            <person name="Shi X."/>
            <person name="Chang Y."/>
            <person name="Huang F."/>
            <person name="Chen Y."/>
            <person name="Hong S."/>
            <person name="Mi L."/>
            <person name="Sun Q."/>
            <person name="Zhang L."/>
            <person name="Zhou B."/>
            <person name="Peng R."/>
            <person name="Zhang X."/>
            <person name="Liu F."/>
        </authorList>
    </citation>
    <scope>NUCLEOTIDE SEQUENCE [LARGE SCALE GENOMIC DNA]</scope>
    <source>
        <strain evidence="13">cv. PA1801</strain>
    </source>
</reference>
<evidence type="ECO:0000313" key="13">
    <source>
        <dbReference type="Proteomes" id="UP000325315"/>
    </source>
</evidence>
<dbReference type="Gene3D" id="1.10.340.70">
    <property type="match status" value="1"/>
</dbReference>
<dbReference type="CDD" id="cd01647">
    <property type="entry name" value="RT_LTR"/>
    <property type="match status" value="1"/>
</dbReference>
<dbReference type="GO" id="GO:0003964">
    <property type="term" value="F:RNA-directed DNA polymerase activity"/>
    <property type="evidence" value="ECO:0007669"/>
    <property type="project" value="UniProtKB-KW"/>
</dbReference>
<dbReference type="SUPFAM" id="SSF56672">
    <property type="entry name" value="DNA/RNA polymerases"/>
    <property type="match status" value="1"/>
</dbReference>
<dbReference type="Pfam" id="PF00078">
    <property type="entry name" value="RVT_1"/>
    <property type="match status" value="1"/>
</dbReference>
<sequence>MLEKLGLTTTKHPNPFKLQWLNDGGELKVTKQVLVSFSIGKYSDEVLFDVVPMHAGHLLLGRPWQFDRRVMHDGYKNRYSFKQLGRNMTLVPLTPKQVYEDQQKLKLSFDQAREKEKCAKEKVKKVKEKNKNARESERKQKLEKNGEEKESGKMSVFARASDIWRAMLLRQPMYVLLYKEELLNTNELSKNLLASMFSLIQEFEDVFPDDISSGLPPIRGIEHQIDLVPEAALPNRPAPYAVPVLLVPKKDGSWRMCVHCHTINKIIVKYRHLIPLLDDMLDELSGARIFTKINLKSGYHQIQMREGDEWKTAFKTKLSLYEWLQDFGGACTTLARNAGNSMKRGYVVSAKGLEVDQEKVRAIQEWPRPTNISQVRSVGIGAVLTEDGRLVVYFSEKLSGAALNYLVYDKEMYALIRSLKTWQHYLKPRKFVIYSDHEALKYVKGQHKLNKRHAKWIEYLESFSYVIKYKKGKENVVVDALSWRYTLLTFLDSKLLGFHHMKEFYVGDDDFGNIYTACENGSFEKFYRYDGFLFKENKLCVPQGSIRELLVLEAHSGGLMGHFGRDKKLTTLQKHFYWPQMRKDVERICGCCLACERAKSKVQPHGLYTPLPVPDTRRTNTEVVNRVLSTLLRTLVRKNLNTWEECLPHIKFAYNRSVHSATKFSSFETVYGFNSLTPLDLLPLPNDKFVHTDAKKKAEYVKELHRKLSPRGDGPFQVIERINENSYKLDLPGEYNISATFNVSDLTPFDVGTDLRTSQFQEGEDDTGVHHHESSPSQNPMVLPQGPIIRARAKQLKEAIIALV</sequence>
<evidence type="ECO:0000256" key="2">
    <source>
        <dbReference type="ARBA" id="ARBA00022695"/>
    </source>
</evidence>
<evidence type="ECO:0000256" key="5">
    <source>
        <dbReference type="ARBA" id="ARBA00022801"/>
    </source>
</evidence>
<keyword evidence="13" id="KW-1185">Reference proteome</keyword>
<dbReference type="Proteomes" id="UP000325315">
    <property type="component" value="Unassembled WGS sequence"/>
</dbReference>
<evidence type="ECO:0000259" key="9">
    <source>
        <dbReference type="Pfam" id="PF17917"/>
    </source>
</evidence>
<dbReference type="InterPro" id="IPR043128">
    <property type="entry name" value="Rev_trsase/Diguanyl_cyclase"/>
</dbReference>
<feature type="domain" description="Tf2-1-like SH3-like" evidence="11">
    <location>
        <begin position="700"/>
        <end position="749"/>
    </location>
</feature>
<comment type="caution">
    <text evidence="12">The sequence shown here is derived from an EMBL/GenBank/DDBJ whole genome shotgun (WGS) entry which is preliminary data.</text>
</comment>